<dbReference type="SUPFAM" id="SSF56059">
    <property type="entry name" value="Glutathione synthetase ATP-binding domain-like"/>
    <property type="match status" value="1"/>
</dbReference>
<evidence type="ECO:0000259" key="2">
    <source>
        <dbReference type="PROSITE" id="PS50975"/>
    </source>
</evidence>
<dbReference type="AlphaFoldDB" id="M7MWS6"/>
<keyword evidence="1" id="KW-0067">ATP-binding</keyword>
<dbReference type="InterPro" id="IPR053191">
    <property type="entry name" value="DcsG_Biosynth_Enzyme"/>
</dbReference>
<dbReference type="PANTHER" id="PTHR39217:SF1">
    <property type="entry name" value="GLUTATHIONE SYNTHETASE"/>
    <property type="match status" value="1"/>
</dbReference>
<accession>M7MWS6</accession>
<dbReference type="GO" id="GO:0046872">
    <property type="term" value="F:metal ion binding"/>
    <property type="evidence" value="ECO:0007669"/>
    <property type="project" value="InterPro"/>
</dbReference>
<proteinExistence type="predicted"/>
<dbReference type="Proteomes" id="UP000011910">
    <property type="component" value="Unassembled WGS sequence"/>
</dbReference>
<reference evidence="3 4" key="1">
    <citation type="journal article" date="2013" name="Genome Announc.">
        <title>Draft Genome Sequence of Cesiribacter andamanensis Strain AMV16T, Isolated from a Soil Sample from a Mud Volcano in the Andaman Islands, India.</title>
        <authorList>
            <person name="Shivaji S."/>
            <person name="Ara S."/>
            <person name="Begum Z."/>
            <person name="Srinivas T.N."/>
            <person name="Singh A."/>
            <person name="Kumar Pinnaka A."/>
        </authorList>
    </citation>
    <scope>NUCLEOTIDE SEQUENCE [LARGE SCALE GENOMIC DNA]</scope>
    <source>
        <strain evidence="3 4">AMV16</strain>
    </source>
</reference>
<feature type="domain" description="ATP-grasp" evidence="2">
    <location>
        <begin position="13"/>
        <end position="208"/>
    </location>
</feature>
<dbReference type="Pfam" id="PF02955">
    <property type="entry name" value="GSH-S_ATP"/>
    <property type="match status" value="1"/>
</dbReference>
<dbReference type="InterPro" id="IPR011761">
    <property type="entry name" value="ATP-grasp"/>
</dbReference>
<dbReference type="Gene3D" id="3.30.470.20">
    <property type="entry name" value="ATP-grasp fold, B domain"/>
    <property type="match status" value="1"/>
</dbReference>
<evidence type="ECO:0000313" key="4">
    <source>
        <dbReference type="Proteomes" id="UP000011910"/>
    </source>
</evidence>
<gene>
    <name evidence="3" type="ORF">ADICEAN_04016</name>
</gene>
<dbReference type="PATRIC" id="fig|1279009.4.peg.4049"/>
<evidence type="ECO:0000256" key="1">
    <source>
        <dbReference type="PROSITE-ProRule" id="PRU00409"/>
    </source>
</evidence>
<keyword evidence="4" id="KW-1185">Reference proteome</keyword>
<sequence length="209" mass="23840">MAVVRWNSDKHYLQDIAAAGLPIIPTRFIEKGEQPELMGYFEELESDQLIIKPAVSGGAKNTLVLRRENVAAIAAEIQPLLQEESFMVQPFVPEIQTEGEWSFMFFGGRFSHCLLKTVKEGDFRVQHIHGGSVHARQAPEGLLEIARQYIERFAQGCLYARVDGVMFRGQFCLMELELIEPYHYLFTSESSFEAYYQALKEQMGELVRG</sequence>
<dbReference type="PANTHER" id="PTHR39217">
    <property type="match status" value="1"/>
</dbReference>
<protein>
    <submittedName>
        <fullName evidence="3">Glutathione synthetase</fullName>
    </submittedName>
</protein>
<dbReference type="GO" id="GO:0004363">
    <property type="term" value="F:glutathione synthase activity"/>
    <property type="evidence" value="ECO:0007669"/>
    <property type="project" value="InterPro"/>
</dbReference>
<dbReference type="GO" id="GO:0005524">
    <property type="term" value="F:ATP binding"/>
    <property type="evidence" value="ECO:0007669"/>
    <property type="project" value="UniProtKB-UniRule"/>
</dbReference>
<dbReference type="eggNOG" id="COG0189">
    <property type="taxonomic scope" value="Bacteria"/>
</dbReference>
<organism evidence="3 4">
    <name type="scientific">Cesiribacter andamanensis AMV16</name>
    <dbReference type="NCBI Taxonomy" id="1279009"/>
    <lineage>
        <taxon>Bacteria</taxon>
        <taxon>Pseudomonadati</taxon>
        <taxon>Bacteroidota</taxon>
        <taxon>Cytophagia</taxon>
        <taxon>Cytophagales</taxon>
        <taxon>Cesiribacteraceae</taxon>
        <taxon>Cesiribacter</taxon>
    </lineage>
</organism>
<comment type="caution">
    <text evidence="3">The sequence shown here is derived from an EMBL/GenBank/DDBJ whole genome shotgun (WGS) entry which is preliminary data.</text>
</comment>
<name>M7MWS6_9BACT</name>
<dbReference type="STRING" id="1279009.ADICEAN_04016"/>
<dbReference type="EMBL" id="AODQ01000175">
    <property type="protein sequence ID" value="EMR00868.1"/>
    <property type="molecule type" value="Genomic_DNA"/>
</dbReference>
<evidence type="ECO:0000313" key="3">
    <source>
        <dbReference type="EMBL" id="EMR00868.1"/>
    </source>
</evidence>
<dbReference type="InterPro" id="IPR004218">
    <property type="entry name" value="GSHS_ATP-bd"/>
</dbReference>
<dbReference type="PROSITE" id="PS50975">
    <property type="entry name" value="ATP_GRASP"/>
    <property type="match status" value="1"/>
</dbReference>
<keyword evidence="1" id="KW-0547">Nucleotide-binding</keyword>